<dbReference type="NCBIfam" id="NF038128">
    <property type="entry name" value="choice_anch_J"/>
    <property type="match status" value="1"/>
</dbReference>
<organism evidence="2 3">
    <name type="scientific">Nonlabens xylanidelens</name>
    <dbReference type="NCBI Taxonomy" id="191564"/>
    <lineage>
        <taxon>Bacteria</taxon>
        <taxon>Pseudomonadati</taxon>
        <taxon>Bacteroidota</taxon>
        <taxon>Flavobacteriia</taxon>
        <taxon>Flavobacteriales</taxon>
        <taxon>Flavobacteriaceae</taxon>
        <taxon>Nonlabens</taxon>
    </lineage>
</organism>
<evidence type="ECO:0000313" key="3">
    <source>
        <dbReference type="Proteomes" id="UP000239002"/>
    </source>
</evidence>
<name>A0A2S6IQ72_9FLAO</name>
<evidence type="ECO:0000259" key="1">
    <source>
        <dbReference type="Pfam" id="PF18942"/>
    </source>
</evidence>
<reference evidence="2 3" key="1">
    <citation type="submission" date="2018-02" db="EMBL/GenBank/DDBJ databases">
        <title>Genomic Encyclopedia of Archaeal and Bacterial Type Strains, Phase II (KMG-II): from individual species to whole genera.</title>
        <authorList>
            <person name="Goeker M."/>
        </authorList>
    </citation>
    <scope>NUCLEOTIDE SEQUENCE [LARGE SCALE GENOMIC DNA]</scope>
    <source>
        <strain evidence="2 3">DSM 16809</strain>
    </source>
</reference>
<comment type="caution">
    <text evidence="2">The sequence shown here is derived from an EMBL/GenBank/DDBJ whole genome shotgun (WGS) entry which is preliminary data.</text>
</comment>
<gene>
    <name evidence="2" type="ORF">LY01_00209</name>
</gene>
<feature type="domain" description="DUF5689" evidence="1">
    <location>
        <begin position="51"/>
        <end position="290"/>
    </location>
</feature>
<accession>A0A2S6IQ72</accession>
<proteinExistence type="predicted"/>
<dbReference type="Proteomes" id="UP000239002">
    <property type="component" value="Unassembled WGS sequence"/>
</dbReference>
<dbReference type="OrthoDB" id="1492759at2"/>
<keyword evidence="3" id="KW-1185">Reference proteome</keyword>
<dbReference type="Pfam" id="PF18942">
    <property type="entry name" value="DUF5689"/>
    <property type="match status" value="1"/>
</dbReference>
<evidence type="ECO:0000313" key="2">
    <source>
        <dbReference type="EMBL" id="PPK96389.1"/>
    </source>
</evidence>
<dbReference type="RefSeq" id="WP_104513956.1">
    <property type="nucleotide sequence ID" value="NZ_MQVW01000022.1"/>
</dbReference>
<protein>
    <recommendedName>
        <fullName evidence="1">DUF5689 domain-containing protein</fullName>
    </recommendedName>
</protein>
<dbReference type="InterPro" id="IPR043744">
    <property type="entry name" value="DUF5689"/>
</dbReference>
<sequence>MNLFNNKNMRNFNKIFAIAVLSVITFSCVEDDDFSIPETAPQDVQIEGTFITLNALYSGMVQDDYITTFDSTSDAYTVGYVVSSDEGGNFFEELLVQDSPENPTRGARVSIDASPLFTKYNVGRKVYIKLAGLSVTTNTEPEFDNFGNIQNSGLLGMNIGKGTTVGRIDQIGAFQEENVFVRADEVATIVYNELEFTDLTAANIYTAVKLADVQFDRRQLDLTFAGEASDSFDGDRTLISCSSNATGLFQTSTFADFKSLNIPDGRGFINAVVATDFFGENYTLSVNTPDNIVLTDSNRCDPSFLECTTPGAGGSTVVFDVDFDTTVTNQSDLDAQGFVNENVSGGSERYEFGSFSNNSYLSVNAFGQSDDPMIAWLVLPGMDLDATTDEALEFDIQANFDAGGLLEVFISNNFTGDVTTTTWSQLDASIPAGPANGFASSFSSVPAINISCVDGTDVRIAFKYTASDPQGTTTRYHIDNISVTGN</sequence>
<dbReference type="EMBL" id="PTJE01000001">
    <property type="protein sequence ID" value="PPK96389.1"/>
    <property type="molecule type" value="Genomic_DNA"/>
</dbReference>
<dbReference type="PROSITE" id="PS51257">
    <property type="entry name" value="PROKAR_LIPOPROTEIN"/>
    <property type="match status" value="1"/>
</dbReference>
<dbReference type="AlphaFoldDB" id="A0A2S6IQ72"/>